<gene>
    <name evidence="2" type="ORF">SELMODRAFT_404054</name>
</gene>
<dbReference type="Gramene" id="EFJ36238">
    <property type="protein sequence ID" value="EFJ36238"/>
    <property type="gene ID" value="SELMODRAFT_404054"/>
</dbReference>
<organism evidence="3">
    <name type="scientific">Selaginella moellendorffii</name>
    <name type="common">Spikemoss</name>
    <dbReference type="NCBI Taxonomy" id="88036"/>
    <lineage>
        <taxon>Eukaryota</taxon>
        <taxon>Viridiplantae</taxon>
        <taxon>Streptophyta</taxon>
        <taxon>Embryophyta</taxon>
        <taxon>Tracheophyta</taxon>
        <taxon>Lycopodiopsida</taxon>
        <taxon>Selaginellales</taxon>
        <taxon>Selaginellaceae</taxon>
        <taxon>Selaginella</taxon>
    </lineage>
</organism>
<feature type="region of interest" description="Disordered" evidence="1">
    <location>
        <begin position="185"/>
        <end position="231"/>
    </location>
</feature>
<dbReference type="EMBL" id="GL377567">
    <property type="protein sequence ID" value="EFJ36238.1"/>
    <property type="molecule type" value="Genomic_DNA"/>
</dbReference>
<dbReference type="HOGENOM" id="CLU_797866_0_0_1"/>
<evidence type="ECO:0000313" key="2">
    <source>
        <dbReference type="EMBL" id="EFJ36238.1"/>
    </source>
</evidence>
<dbReference type="Proteomes" id="UP000001514">
    <property type="component" value="Unassembled WGS sequence"/>
</dbReference>
<dbReference type="KEGG" id="smo:SELMODRAFT_404054"/>
<name>D8QU49_SELML</name>
<accession>D8QU49</accession>
<sequence length="348" mass="37968">MGPGSPLPLASSWDVDLPILAEPSARQLQEALGLDEFVAQPLPPLDRSLCDEFFTNFDHRSSMVRGERVVIDATSVSAATGLPIGDLEHDKISSTGAVLTKEERSALGVRCSMLIVKDHARCQGAHLSRILCPRPCSWRKCGGVEGDLHDAYGEARRPPRVLPFRAGGDAPRAGSIVQARYQDAVGGVPGKDDHPRRENEPQEEEHSRRVAHWDHQEQARTARSSSLGRGSQAWAATSSAITILSEDGGRDREPAKLREEIRLLRGYVERGRAIVASLKEQSKQGAITPQRKKIDQSFRKEGIAPFDEDVEMENAFPIFTAAASPILAATQSLKKILPQPTAKNSALL</sequence>
<dbReference type="InParanoid" id="D8QU49"/>
<evidence type="ECO:0000256" key="1">
    <source>
        <dbReference type="SAM" id="MobiDB-lite"/>
    </source>
</evidence>
<protein>
    <submittedName>
        <fullName evidence="2">Uncharacterized protein</fullName>
    </submittedName>
</protein>
<reference evidence="2 3" key="1">
    <citation type="journal article" date="2011" name="Science">
        <title>The Selaginella genome identifies genetic changes associated with the evolution of vascular plants.</title>
        <authorList>
            <person name="Banks J.A."/>
            <person name="Nishiyama T."/>
            <person name="Hasebe M."/>
            <person name="Bowman J.L."/>
            <person name="Gribskov M."/>
            <person name="dePamphilis C."/>
            <person name="Albert V.A."/>
            <person name="Aono N."/>
            <person name="Aoyama T."/>
            <person name="Ambrose B.A."/>
            <person name="Ashton N.W."/>
            <person name="Axtell M.J."/>
            <person name="Barker E."/>
            <person name="Barker M.S."/>
            <person name="Bennetzen J.L."/>
            <person name="Bonawitz N.D."/>
            <person name="Chapple C."/>
            <person name="Cheng C."/>
            <person name="Correa L.G."/>
            <person name="Dacre M."/>
            <person name="DeBarry J."/>
            <person name="Dreyer I."/>
            <person name="Elias M."/>
            <person name="Engstrom E.M."/>
            <person name="Estelle M."/>
            <person name="Feng L."/>
            <person name="Finet C."/>
            <person name="Floyd S.K."/>
            <person name="Frommer W.B."/>
            <person name="Fujita T."/>
            <person name="Gramzow L."/>
            <person name="Gutensohn M."/>
            <person name="Harholt J."/>
            <person name="Hattori M."/>
            <person name="Heyl A."/>
            <person name="Hirai T."/>
            <person name="Hiwatashi Y."/>
            <person name="Ishikawa M."/>
            <person name="Iwata M."/>
            <person name="Karol K.G."/>
            <person name="Koehler B."/>
            <person name="Kolukisaoglu U."/>
            <person name="Kubo M."/>
            <person name="Kurata T."/>
            <person name="Lalonde S."/>
            <person name="Li K."/>
            <person name="Li Y."/>
            <person name="Litt A."/>
            <person name="Lyons E."/>
            <person name="Manning G."/>
            <person name="Maruyama T."/>
            <person name="Michael T.P."/>
            <person name="Mikami K."/>
            <person name="Miyazaki S."/>
            <person name="Morinaga S."/>
            <person name="Murata T."/>
            <person name="Mueller-Roeber B."/>
            <person name="Nelson D.R."/>
            <person name="Obara M."/>
            <person name="Oguri Y."/>
            <person name="Olmstead R.G."/>
            <person name="Onodera N."/>
            <person name="Petersen B.L."/>
            <person name="Pils B."/>
            <person name="Prigge M."/>
            <person name="Rensing S.A."/>
            <person name="Riano-Pachon D.M."/>
            <person name="Roberts A.W."/>
            <person name="Sato Y."/>
            <person name="Scheller H.V."/>
            <person name="Schulz B."/>
            <person name="Schulz C."/>
            <person name="Shakirov E.V."/>
            <person name="Shibagaki N."/>
            <person name="Shinohara N."/>
            <person name="Shippen D.E."/>
            <person name="Soerensen I."/>
            <person name="Sotooka R."/>
            <person name="Sugimoto N."/>
            <person name="Sugita M."/>
            <person name="Sumikawa N."/>
            <person name="Tanurdzic M."/>
            <person name="Theissen G."/>
            <person name="Ulvskov P."/>
            <person name="Wakazuki S."/>
            <person name="Weng J.K."/>
            <person name="Willats W.W."/>
            <person name="Wipf D."/>
            <person name="Wolf P.G."/>
            <person name="Yang L."/>
            <person name="Zimmer A.D."/>
            <person name="Zhu Q."/>
            <person name="Mitros T."/>
            <person name="Hellsten U."/>
            <person name="Loque D."/>
            <person name="Otillar R."/>
            <person name="Salamov A."/>
            <person name="Schmutz J."/>
            <person name="Shapiro H."/>
            <person name="Lindquist E."/>
            <person name="Lucas S."/>
            <person name="Rokhsar D."/>
            <person name="Grigoriev I.V."/>
        </authorList>
    </citation>
    <scope>NUCLEOTIDE SEQUENCE [LARGE SCALE GENOMIC DNA]</scope>
</reference>
<keyword evidence="3" id="KW-1185">Reference proteome</keyword>
<evidence type="ECO:0000313" key="3">
    <source>
        <dbReference type="Proteomes" id="UP000001514"/>
    </source>
</evidence>
<dbReference type="AlphaFoldDB" id="D8QU49"/>
<feature type="compositionally biased region" description="Polar residues" evidence="1">
    <location>
        <begin position="221"/>
        <end position="231"/>
    </location>
</feature>
<feature type="compositionally biased region" description="Basic and acidic residues" evidence="1">
    <location>
        <begin position="190"/>
        <end position="220"/>
    </location>
</feature>
<proteinExistence type="predicted"/>